<proteinExistence type="predicted"/>
<dbReference type="STRING" id="1844006.PhaeoP97_03517"/>
<evidence type="ECO:0000259" key="4">
    <source>
        <dbReference type="Pfam" id="PF08241"/>
    </source>
</evidence>
<evidence type="ECO:0000256" key="1">
    <source>
        <dbReference type="ARBA" id="ARBA00022603"/>
    </source>
</evidence>
<sequence length="206" mass="22661">MSDQDALLAGYAAEALDLAPRFEALSSKTVLEPVLDHLPAAPARIADIGAGSGRDAAWFAKAGYDVTAVEPVDEFIQYGQAHHPATITWVQDQLPYLSRLTTTREQFDVVLVGSVWHHLDAEISSAALRVLAGLLHPTGILVISLKVFSEHNSNVLDHLTVRGQAEQAGLHLRRFSRHTSHQDHNRLAGNMWDWMVFERMAPEDAG</sequence>
<dbReference type="InterPro" id="IPR029063">
    <property type="entry name" value="SAM-dependent_MTases_sf"/>
</dbReference>
<organism evidence="5 6">
    <name type="scientific">Phaeobacter porticola</name>
    <dbReference type="NCBI Taxonomy" id="1844006"/>
    <lineage>
        <taxon>Bacteria</taxon>
        <taxon>Pseudomonadati</taxon>
        <taxon>Pseudomonadota</taxon>
        <taxon>Alphaproteobacteria</taxon>
        <taxon>Rhodobacterales</taxon>
        <taxon>Roseobacteraceae</taxon>
        <taxon>Phaeobacter</taxon>
    </lineage>
</organism>
<evidence type="ECO:0000313" key="6">
    <source>
        <dbReference type="Proteomes" id="UP000183859"/>
    </source>
</evidence>
<dbReference type="PANTHER" id="PTHR43464:SF19">
    <property type="entry name" value="UBIQUINONE BIOSYNTHESIS O-METHYLTRANSFERASE, MITOCHONDRIAL"/>
    <property type="match status" value="1"/>
</dbReference>
<name>A0A1L3I9J7_9RHOB</name>
<dbReference type="GO" id="GO:0008757">
    <property type="term" value="F:S-adenosylmethionine-dependent methyltransferase activity"/>
    <property type="evidence" value="ECO:0007669"/>
    <property type="project" value="InterPro"/>
</dbReference>
<dbReference type="RefSeq" id="WP_072506168.1">
    <property type="nucleotide sequence ID" value="NZ_CP016364.1"/>
</dbReference>
<evidence type="ECO:0000313" key="5">
    <source>
        <dbReference type="EMBL" id="APG48870.1"/>
    </source>
</evidence>
<accession>A0A1L3I9J7</accession>
<keyword evidence="1 5" id="KW-0489">Methyltransferase</keyword>
<gene>
    <name evidence="5" type="ORF">PhaeoP97_03517</name>
</gene>
<dbReference type="SUPFAM" id="SSF53335">
    <property type="entry name" value="S-adenosyl-L-methionine-dependent methyltransferases"/>
    <property type="match status" value="1"/>
</dbReference>
<dbReference type="EMBL" id="CP016364">
    <property type="protein sequence ID" value="APG48870.1"/>
    <property type="molecule type" value="Genomic_DNA"/>
</dbReference>
<keyword evidence="6" id="KW-1185">Reference proteome</keyword>
<protein>
    <submittedName>
        <fullName evidence="5">Bifunctional 3-demethylubiquinone-9 3-methyltransferase/ 2-octaprenyl-6-hydroxy phenol methylase</fullName>
    </submittedName>
</protein>
<dbReference type="PANTHER" id="PTHR43464">
    <property type="entry name" value="METHYLTRANSFERASE"/>
    <property type="match status" value="1"/>
</dbReference>
<keyword evidence="2 5" id="KW-0808">Transferase</keyword>
<dbReference type="CDD" id="cd02440">
    <property type="entry name" value="AdoMet_MTases"/>
    <property type="match status" value="1"/>
</dbReference>
<dbReference type="InterPro" id="IPR013216">
    <property type="entry name" value="Methyltransf_11"/>
</dbReference>
<dbReference type="OrthoDB" id="7348755at2"/>
<keyword evidence="5" id="KW-0830">Ubiquinone</keyword>
<evidence type="ECO:0000256" key="3">
    <source>
        <dbReference type="ARBA" id="ARBA00022691"/>
    </source>
</evidence>
<keyword evidence="3" id="KW-0949">S-adenosyl-L-methionine</keyword>
<dbReference type="Proteomes" id="UP000183859">
    <property type="component" value="Chromosome"/>
</dbReference>
<dbReference type="KEGG" id="php:PhaeoP97_03517"/>
<dbReference type="Pfam" id="PF08241">
    <property type="entry name" value="Methyltransf_11"/>
    <property type="match status" value="1"/>
</dbReference>
<feature type="domain" description="Methyltransferase type 11" evidence="4">
    <location>
        <begin position="47"/>
        <end position="143"/>
    </location>
</feature>
<reference evidence="6" key="1">
    <citation type="submission" date="2016-07" db="EMBL/GenBank/DDBJ databases">
        <title>Phaeobacter portensis sp. nov., a tropodithietic acid producing bacterium isolated from a German harbor.</title>
        <authorList>
            <person name="Freese H.M."/>
            <person name="Bunk B."/>
            <person name="Breider S."/>
            <person name="Brinkhoff T."/>
        </authorList>
    </citation>
    <scope>NUCLEOTIDE SEQUENCE [LARGE SCALE GENOMIC DNA]</scope>
    <source>
        <strain evidence="6">P97</strain>
    </source>
</reference>
<dbReference type="GO" id="GO:0032259">
    <property type="term" value="P:methylation"/>
    <property type="evidence" value="ECO:0007669"/>
    <property type="project" value="UniProtKB-KW"/>
</dbReference>
<evidence type="ECO:0000256" key="2">
    <source>
        <dbReference type="ARBA" id="ARBA00022679"/>
    </source>
</evidence>
<dbReference type="AlphaFoldDB" id="A0A1L3I9J7"/>
<dbReference type="Gene3D" id="3.40.50.150">
    <property type="entry name" value="Vaccinia Virus protein VP39"/>
    <property type="match status" value="1"/>
</dbReference>